<protein>
    <recommendedName>
        <fullName evidence="4">Mu-like prophage protein gp37</fullName>
    </recommendedName>
</protein>
<evidence type="ECO:0000256" key="1">
    <source>
        <dbReference type="SAM" id="MobiDB-lite"/>
    </source>
</evidence>
<accession>M2ZQX1</accession>
<feature type="compositionally biased region" description="Basic and acidic residues" evidence="1">
    <location>
        <begin position="195"/>
        <end position="208"/>
    </location>
</feature>
<dbReference type="AlphaFoldDB" id="M2ZQX1"/>
<reference evidence="2 3" key="1">
    <citation type="journal article" date="2014" name="Genome Announc.">
        <title>Draft Genome Sequence of Magnetospirillum sp. Strain SO-1, a Freshwater Magnetotactic Bacterium Isolated from the Ol'khovka River, Russia.</title>
        <authorList>
            <person name="Grouzdev D.S."/>
            <person name="Dziuba M.V."/>
            <person name="Sukhacheva M.S."/>
            <person name="Mardanov A.V."/>
            <person name="Beletskiy A.V."/>
            <person name="Kuznetsov B.B."/>
            <person name="Skryabin K.G."/>
        </authorList>
    </citation>
    <scope>NUCLEOTIDE SEQUENCE [LARGE SCALE GENOMIC DNA]</scope>
    <source>
        <strain evidence="2 3">SO-1</strain>
    </source>
</reference>
<evidence type="ECO:0000313" key="2">
    <source>
        <dbReference type="EMBL" id="EME69717.1"/>
    </source>
</evidence>
<dbReference type="STRING" id="1244869.H261_11804"/>
<feature type="region of interest" description="Disordered" evidence="1">
    <location>
        <begin position="185"/>
        <end position="208"/>
    </location>
</feature>
<evidence type="ECO:0008006" key="4">
    <source>
        <dbReference type="Google" id="ProtNLM"/>
    </source>
</evidence>
<dbReference type="EMBL" id="AONQ01000028">
    <property type="protein sequence ID" value="EME69717.1"/>
    <property type="molecule type" value="Genomic_DNA"/>
</dbReference>
<organism evidence="2 3">
    <name type="scientific">Paramagnetospirillum caucaseum</name>
    <dbReference type="NCBI Taxonomy" id="1244869"/>
    <lineage>
        <taxon>Bacteria</taxon>
        <taxon>Pseudomonadati</taxon>
        <taxon>Pseudomonadota</taxon>
        <taxon>Alphaproteobacteria</taxon>
        <taxon>Rhodospirillales</taxon>
        <taxon>Magnetospirillaceae</taxon>
        <taxon>Paramagnetospirillum</taxon>
    </lineage>
</organism>
<dbReference type="eggNOG" id="COG5003">
    <property type="taxonomic scope" value="Bacteria"/>
</dbReference>
<dbReference type="PATRIC" id="fig|1244869.3.peg.2378"/>
<evidence type="ECO:0000313" key="3">
    <source>
        <dbReference type="Proteomes" id="UP000011744"/>
    </source>
</evidence>
<dbReference type="Pfam" id="PF08873">
    <property type="entry name" value="Phage_Mu_Gp37"/>
    <property type="match status" value="1"/>
</dbReference>
<dbReference type="OrthoDB" id="5453249at2"/>
<keyword evidence="3" id="KW-1185">Reference proteome</keyword>
<name>M2ZQX1_9PROT</name>
<comment type="caution">
    <text evidence="2">The sequence shown here is derived from an EMBL/GenBank/DDBJ whole genome shotgun (WGS) entry which is preliminary data.</text>
</comment>
<sequence>MIISGLEQAIIDRIIAHAGTGAGKLGYALTVGGYGGEFDTDQELASAAVNFPCALVLLKEIGAGVDVGQGQKVRLTYTVFVAAQNRRNEAARRRGAAGKPGSYQIAWDIRQLLKMQMLGFDDQIDGLVPGPVQSVINGKSNNRSISVYACSFSTIWYEDLSPVSDEAMGEFLELDVAWDVPPLGNVQPPLPTAEADARDLIKPRESNP</sequence>
<dbReference type="RefSeq" id="WP_008617692.1">
    <property type="nucleotide sequence ID" value="NZ_AONQ01000028.1"/>
</dbReference>
<proteinExistence type="predicted"/>
<gene>
    <name evidence="2" type="ORF">H261_11804</name>
</gene>
<dbReference type="Proteomes" id="UP000011744">
    <property type="component" value="Unassembled WGS sequence"/>
</dbReference>
<dbReference type="InterPro" id="IPR014972">
    <property type="entry name" value="Phage_Mu_Gp37"/>
</dbReference>